<reference evidence="1" key="1">
    <citation type="submission" date="2024-07" db="EMBL/GenBank/DDBJ databases">
        <authorList>
            <person name="Biller S.J."/>
        </authorList>
    </citation>
    <scope>NUCLEOTIDE SEQUENCE</scope>
    <source>
        <strain evidence="1">WC2409</strain>
    </source>
</reference>
<accession>A0AB39VYW9</accession>
<gene>
    <name evidence="1" type="ORF">AB3G34_12795</name>
</gene>
<protein>
    <submittedName>
        <fullName evidence="1">Uncharacterized protein</fullName>
    </submittedName>
</protein>
<evidence type="ECO:0000313" key="1">
    <source>
        <dbReference type="EMBL" id="XDU94758.1"/>
    </source>
</evidence>
<organism evidence="1">
    <name type="scientific">Flavobacterium sp. WC2409</name>
    <dbReference type="NCBI Taxonomy" id="3234139"/>
    <lineage>
        <taxon>Bacteria</taxon>
        <taxon>Pseudomonadati</taxon>
        <taxon>Bacteroidota</taxon>
        <taxon>Flavobacteriia</taxon>
        <taxon>Flavobacteriales</taxon>
        <taxon>Flavobacteriaceae</taxon>
        <taxon>Flavobacterium</taxon>
    </lineage>
</organism>
<dbReference type="RefSeq" id="WP_369752648.1">
    <property type="nucleotide sequence ID" value="NZ_CP165625.1"/>
</dbReference>
<name>A0AB39VYW9_9FLAO</name>
<dbReference type="AlphaFoldDB" id="A0AB39VYW9"/>
<dbReference type="EMBL" id="CP165625">
    <property type="protein sequence ID" value="XDU94758.1"/>
    <property type="molecule type" value="Genomic_DNA"/>
</dbReference>
<sequence length="63" mass="7491">MRAIEKTKEISKKMIHLFYATCTNELIVYSKQASNIEIFILAFFIECNRLFIADSFFMDVFKK</sequence>
<proteinExistence type="predicted"/>